<dbReference type="AlphaFoldDB" id="A0A8S2VIH6"/>
<evidence type="ECO:0000313" key="3">
    <source>
        <dbReference type="Proteomes" id="UP000676336"/>
    </source>
</evidence>
<dbReference type="EMBL" id="CAJOBJ010058196">
    <property type="protein sequence ID" value="CAF4406387.1"/>
    <property type="molecule type" value="Genomic_DNA"/>
</dbReference>
<evidence type="ECO:0000313" key="1">
    <source>
        <dbReference type="EMBL" id="CAF4386166.1"/>
    </source>
</evidence>
<proteinExistence type="predicted"/>
<sequence>MMEPLFRLKLTHIVTSDELVLGASGSHMRIYQQMEPAEPFHIFERRLWRS</sequence>
<name>A0A8S2VIH6_9BILA</name>
<reference evidence="1" key="1">
    <citation type="submission" date="2021-02" db="EMBL/GenBank/DDBJ databases">
        <authorList>
            <person name="Nowell W R."/>
        </authorList>
    </citation>
    <scope>NUCLEOTIDE SEQUENCE</scope>
</reference>
<dbReference type="Proteomes" id="UP000681720">
    <property type="component" value="Unassembled WGS sequence"/>
</dbReference>
<evidence type="ECO:0000313" key="2">
    <source>
        <dbReference type="EMBL" id="CAF4406387.1"/>
    </source>
</evidence>
<dbReference type="EMBL" id="CAJOBI010054140">
    <property type="protein sequence ID" value="CAF4386166.1"/>
    <property type="molecule type" value="Genomic_DNA"/>
</dbReference>
<accession>A0A8S2VIH6</accession>
<comment type="caution">
    <text evidence="1">The sequence shown here is derived from an EMBL/GenBank/DDBJ whole genome shotgun (WGS) entry which is preliminary data.</text>
</comment>
<dbReference type="Proteomes" id="UP000676336">
    <property type="component" value="Unassembled WGS sequence"/>
</dbReference>
<organism evidence="1 3">
    <name type="scientific">Rotaria magnacalcarata</name>
    <dbReference type="NCBI Taxonomy" id="392030"/>
    <lineage>
        <taxon>Eukaryota</taxon>
        <taxon>Metazoa</taxon>
        <taxon>Spiralia</taxon>
        <taxon>Gnathifera</taxon>
        <taxon>Rotifera</taxon>
        <taxon>Eurotatoria</taxon>
        <taxon>Bdelloidea</taxon>
        <taxon>Philodinida</taxon>
        <taxon>Philodinidae</taxon>
        <taxon>Rotaria</taxon>
    </lineage>
</organism>
<protein>
    <submittedName>
        <fullName evidence="1">Uncharacterized protein</fullName>
    </submittedName>
</protein>
<feature type="non-terminal residue" evidence="1">
    <location>
        <position position="1"/>
    </location>
</feature>
<gene>
    <name evidence="2" type="ORF">GIL414_LOCUS30399</name>
    <name evidence="1" type="ORF">SMN809_LOCUS29795</name>
</gene>